<name>A0A067SDE2_GALM3</name>
<keyword evidence="2" id="KW-1185">Reference proteome</keyword>
<dbReference type="EMBL" id="KL142405">
    <property type="protein sequence ID" value="KDR68916.1"/>
    <property type="molecule type" value="Genomic_DNA"/>
</dbReference>
<accession>A0A067SDE2</accession>
<dbReference type="AlphaFoldDB" id="A0A067SDE2"/>
<organism evidence="1 2">
    <name type="scientific">Galerina marginata (strain CBS 339.88)</name>
    <dbReference type="NCBI Taxonomy" id="685588"/>
    <lineage>
        <taxon>Eukaryota</taxon>
        <taxon>Fungi</taxon>
        <taxon>Dikarya</taxon>
        <taxon>Basidiomycota</taxon>
        <taxon>Agaricomycotina</taxon>
        <taxon>Agaricomycetes</taxon>
        <taxon>Agaricomycetidae</taxon>
        <taxon>Agaricales</taxon>
        <taxon>Agaricineae</taxon>
        <taxon>Strophariaceae</taxon>
        <taxon>Galerina</taxon>
    </lineage>
</organism>
<sequence length="97" mass="10372">MRVVALRFPGDRQLSSGLSFLGDDGGRVLAKVDAWSGLVLLVIDPKVIAVVGMSSGGSLAGWYHFWHWYSAAQDGSEGRGVGLDVFQGRSRYGAVCQ</sequence>
<proteinExistence type="predicted"/>
<evidence type="ECO:0000313" key="1">
    <source>
        <dbReference type="EMBL" id="KDR68916.1"/>
    </source>
</evidence>
<evidence type="ECO:0000313" key="2">
    <source>
        <dbReference type="Proteomes" id="UP000027222"/>
    </source>
</evidence>
<dbReference type="HOGENOM" id="CLU_2346837_0_0_1"/>
<gene>
    <name evidence="1" type="ORF">GALMADRAFT_936809</name>
</gene>
<protein>
    <submittedName>
        <fullName evidence="1">Uncharacterized protein</fullName>
    </submittedName>
</protein>
<dbReference type="Proteomes" id="UP000027222">
    <property type="component" value="Unassembled WGS sequence"/>
</dbReference>
<reference evidence="2" key="1">
    <citation type="journal article" date="2014" name="Proc. Natl. Acad. Sci. U.S.A.">
        <title>Extensive sampling of basidiomycete genomes demonstrates inadequacy of the white-rot/brown-rot paradigm for wood decay fungi.</title>
        <authorList>
            <person name="Riley R."/>
            <person name="Salamov A.A."/>
            <person name="Brown D.W."/>
            <person name="Nagy L.G."/>
            <person name="Floudas D."/>
            <person name="Held B.W."/>
            <person name="Levasseur A."/>
            <person name="Lombard V."/>
            <person name="Morin E."/>
            <person name="Otillar R."/>
            <person name="Lindquist E.A."/>
            <person name="Sun H."/>
            <person name="LaButti K.M."/>
            <person name="Schmutz J."/>
            <person name="Jabbour D."/>
            <person name="Luo H."/>
            <person name="Baker S.E."/>
            <person name="Pisabarro A.G."/>
            <person name="Walton J.D."/>
            <person name="Blanchette R.A."/>
            <person name="Henrissat B."/>
            <person name="Martin F."/>
            <person name="Cullen D."/>
            <person name="Hibbett D.S."/>
            <person name="Grigoriev I.V."/>
        </authorList>
    </citation>
    <scope>NUCLEOTIDE SEQUENCE [LARGE SCALE GENOMIC DNA]</scope>
    <source>
        <strain evidence="2">CBS 339.88</strain>
    </source>
</reference>